<dbReference type="GO" id="GO:0016887">
    <property type="term" value="F:ATP hydrolysis activity"/>
    <property type="evidence" value="ECO:0007669"/>
    <property type="project" value="InterPro"/>
</dbReference>
<dbReference type="GO" id="GO:1902495">
    <property type="term" value="C:transmembrane transporter complex"/>
    <property type="evidence" value="ECO:0007669"/>
    <property type="project" value="UniProtKB-ARBA"/>
</dbReference>
<dbReference type="GO" id="GO:0005524">
    <property type="term" value="F:ATP binding"/>
    <property type="evidence" value="ECO:0007669"/>
    <property type="project" value="UniProtKB-KW"/>
</dbReference>
<dbReference type="AlphaFoldDB" id="A0A1G6ATQ0"/>
<evidence type="ECO:0000259" key="5">
    <source>
        <dbReference type="PROSITE" id="PS50893"/>
    </source>
</evidence>
<dbReference type="SMART" id="SM00382">
    <property type="entry name" value="AAA"/>
    <property type="match status" value="1"/>
</dbReference>
<dbReference type="EMBL" id="FMXN01000002">
    <property type="protein sequence ID" value="SDB11689.1"/>
    <property type="molecule type" value="Genomic_DNA"/>
</dbReference>
<dbReference type="PANTHER" id="PTHR42798:SF7">
    <property type="entry name" value="ALPHA-D-RIBOSE 1-METHYLPHOSPHONATE 5-TRIPHOSPHATE SYNTHASE SUBUNIT PHNL"/>
    <property type="match status" value="1"/>
</dbReference>
<reference evidence="7" key="1">
    <citation type="submission" date="2016-10" db="EMBL/GenBank/DDBJ databases">
        <authorList>
            <person name="Varghese N."/>
            <person name="Submissions S."/>
        </authorList>
    </citation>
    <scope>NUCLEOTIDE SEQUENCE [LARGE SCALE GENOMIC DNA]</scope>
    <source>
        <strain evidence="7">CGMCC 1.10824</strain>
    </source>
</reference>
<organism evidence="6 7">
    <name type="scientific">Pseudidiomarina indica</name>
    <dbReference type="NCBI Taxonomy" id="1159017"/>
    <lineage>
        <taxon>Bacteria</taxon>
        <taxon>Pseudomonadati</taxon>
        <taxon>Pseudomonadota</taxon>
        <taxon>Gammaproteobacteria</taxon>
        <taxon>Alteromonadales</taxon>
        <taxon>Idiomarinaceae</taxon>
        <taxon>Pseudidiomarina</taxon>
    </lineage>
</organism>
<dbReference type="OrthoDB" id="9801477at2"/>
<feature type="domain" description="ABC transporter" evidence="5">
    <location>
        <begin position="3"/>
        <end position="222"/>
    </location>
</feature>
<sequence length="223" mass="24917">MLLRVEQLTKSFQLGGIEQQVLFDVNLTINEGEFVAITGPSGGGKSTLLTILGLLDTPSSGHYQLAGEPTVYFDDELAAAIRNQYFGYVFQSYNLIPQLTVWENVSLPLTYHAKLKKQERIEKARDYLRQVDLEEKYNHYPHQLSGGQQQRVAIARALITQPKIIFADEPTGNLDSVNSENIMGIFKTLNEQGQTIVMVTHNPAELSYASRVIQVIDGRVSSC</sequence>
<dbReference type="PROSITE" id="PS00211">
    <property type="entry name" value="ABC_TRANSPORTER_1"/>
    <property type="match status" value="1"/>
</dbReference>
<dbReference type="InterPro" id="IPR027417">
    <property type="entry name" value="P-loop_NTPase"/>
</dbReference>
<dbReference type="GO" id="GO:0022857">
    <property type="term" value="F:transmembrane transporter activity"/>
    <property type="evidence" value="ECO:0007669"/>
    <property type="project" value="UniProtKB-ARBA"/>
</dbReference>
<keyword evidence="3 6" id="KW-0067">ATP-binding</keyword>
<keyword evidence="7" id="KW-1185">Reference proteome</keyword>
<keyword evidence="2" id="KW-0547">Nucleotide-binding</keyword>
<evidence type="ECO:0000256" key="3">
    <source>
        <dbReference type="ARBA" id="ARBA00022840"/>
    </source>
</evidence>
<evidence type="ECO:0000256" key="1">
    <source>
        <dbReference type="ARBA" id="ARBA00022448"/>
    </source>
</evidence>
<dbReference type="CDD" id="cd03255">
    <property type="entry name" value="ABC_MJ0796_LolCDE_FtsE"/>
    <property type="match status" value="1"/>
</dbReference>
<protein>
    <submittedName>
        <fullName evidence="6">Putative ABC transport system ATP-binding protein</fullName>
    </submittedName>
</protein>
<name>A0A1G6ATQ0_9GAMM</name>
<dbReference type="PANTHER" id="PTHR42798">
    <property type="entry name" value="LIPOPROTEIN-RELEASING SYSTEM ATP-BINDING PROTEIN LOLD"/>
    <property type="match status" value="1"/>
</dbReference>
<evidence type="ECO:0000313" key="7">
    <source>
        <dbReference type="Proteomes" id="UP000199626"/>
    </source>
</evidence>
<evidence type="ECO:0000256" key="4">
    <source>
        <dbReference type="ARBA" id="ARBA00038388"/>
    </source>
</evidence>
<dbReference type="Proteomes" id="UP000199626">
    <property type="component" value="Unassembled WGS sequence"/>
</dbReference>
<keyword evidence="1" id="KW-0813">Transport</keyword>
<dbReference type="PROSITE" id="PS50893">
    <property type="entry name" value="ABC_TRANSPORTER_2"/>
    <property type="match status" value="1"/>
</dbReference>
<comment type="similarity">
    <text evidence="4">Belongs to the ABC transporter superfamily. Macrolide exporter (TC 3.A.1.122) family.</text>
</comment>
<proteinExistence type="inferred from homology"/>
<dbReference type="STRING" id="1159017.SAMN02927930_00458"/>
<dbReference type="FunFam" id="3.40.50.300:FF:000032">
    <property type="entry name" value="Export ABC transporter ATP-binding protein"/>
    <property type="match status" value="1"/>
</dbReference>
<dbReference type="InterPro" id="IPR017871">
    <property type="entry name" value="ABC_transporter-like_CS"/>
</dbReference>
<dbReference type="Gene3D" id="3.40.50.300">
    <property type="entry name" value="P-loop containing nucleotide triphosphate hydrolases"/>
    <property type="match status" value="1"/>
</dbReference>
<dbReference type="InterPro" id="IPR003439">
    <property type="entry name" value="ABC_transporter-like_ATP-bd"/>
</dbReference>
<dbReference type="InterPro" id="IPR017911">
    <property type="entry name" value="MacB-like_ATP-bd"/>
</dbReference>
<dbReference type="Pfam" id="PF00005">
    <property type="entry name" value="ABC_tran"/>
    <property type="match status" value="1"/>
</dbReference>
<evidence type="ECO:0000256" key="2">
    <source>
        <dbReference type="ARBA" id="ARBA00022741"/>
    </source>
</evidence>
<evidence type="ECO:0000313" key="6">
    <source>
        <dbReference type="EMBL" id="SDB11689.1"/>
    </source>
</evidence>
<dbReference type="RefSeq" id="WP_092591348.1">
    <property type="nucleotide sequence ID" value="NZ_FMXN01000002.1"/>
</dbReference>
<dbReference type="SUPFAM" id="SSF52540">
    <property type="entry name" value="P-loop containing nucleoside triphosphate hydrolases"/>
    <property type="match status" value="1"/>
</dbReference>
<gene>
    <name evidence="6" type="ORF">SAMN02927930_00458</name>
</gene>
<dbReference type="InterPro" id="IPR003593">
    <property type="entry name" value="AAA+_ATPase"/>
</dbReference>
<accession>A0A1G6ATQ0</accession>